<keyword evidence="5" id="KW-0963">Cytoplasm</keyword>
<dbReference type="GO" id="GO:0005524">
    <property type="term" value="F:ATP binding"/>
    <property type="evidence" value="ECO:0007669"/>
    <property type="project" value="UniProtKB-UniRule"/>
</dbReference>
<evidence type="ECO:0000256" key="5">
    <source>
        <dbReference type="HAMAP-Rule" id="MF_00376"/>
    </source>
</evidence>
<dbReference type="InterPro" id="IPR027417">
    <property type="entry name" value="P-loop_NTPase"/>
</dbReference>
<evidence type="ECO:0000256" key="2">
    <source>
        <dbReference type="ARBA" id="ARBA00022741"/>
    </source>
</evidence>
<comment type="function">
    <text evidence="5">Catalyzes the phosphorylation of the 3'-hydroxyl group of dephosphocoenzyme A to form coenzyme A.</text>
</comment>
<dbReference type="EMBL" id="JADIMR010000003">
    <property type="protein sequence ID" value="MBO8446143.1"/>
    <property type="molecule type" value="Genomic_DNA"/>
</dbReference>
<dbReference type="Pfam" id="PF01121">
    <property type="entry name" value="CoaE"/>
    <property type="match status" value="1"/>
</dbReference>
<keyword evidence="4 5" id="KW-0173">Coenzyme A biosynthesis</keyword>
<gene>
    <name evidence="5" type="primary">coaE</name>
    <name evidence="7" type="ORF">IAC32_00120</name>
</gene>
<dbReference type="EC" id="2.7.1.24" evidence="5 6"/>
<feature type="binding site" evidence="5">
    <location>
        <begin position="17"/>
        <end position="22"/>
    </location>
    <ligand>
        <name>ATP</name>
        <dbReference type="ChEBI" id="CHEBI:30616"/>
    </ligand>
</feature>
<dbReference type="GO" id="GO:0004140">
    <property type="term" value="F:dephospho-CoA kinase activity"/>
    <property type="evidence" value="ECO:0007669"/>
    <property type="project" value="UniProtKB-UniRule"/>
</dbReference>
<evidence type="ECO:0000313" key="7">
    <source>
        <dbReference type="EMBL" id="MBO8446143.1"/>
    </source>
</evidence>
<dbReference type="PANTHER" id="PTHR10695">
    <property type="entry name" value="DEPHOSPHO-COA KINASE-RELATED"/>
    <property type="match status" value="1"/>
</dbReference>
<evidence type="ECO:0000313" key="8">
    <source>
        <dbReference type="Proteomes" id="UP000823637"/>
    </source>
</evidence>
<dbReference type="AlphaFoldDB" id="A0A9D9EET6"/>
<dbReference type="GO" id="GO:0015937">
    <property type="term" value="P:coenzyme A biosynthetic process"/>
    <property type="evidence" value="ECO:0007669"/>
    <property type="project" value="UniProtKB-UniRule"/>
</dbReference>
<keyword evidence="5 7" id="KW-0418">Kinase</keyword>
<dbReference type="PANTHER" id="PTHR10695:SF46">
    <property type="entry name" value="BIFUNCTIONAL COENZYME A SYNTHASE-RELATED"/>
    <property type="match status" value="1"/>
</dbReference>
<evidence type="ECO:0000256" key="1">
    <source>
        <dbReference type="ARBA" id="ARBA00009018"/>
    </source>
</evidence>
<name>A0A9D9EET6_9BACT</name>
<reference evidence="7" key="2">
    <citation type="journal article" date="2021" name="PeerJ">
        <title>Extensive microbial diversity within the chicken gut microbiome revealed by metagenomics and culture.</title>
        <authorList>
            <person name="Gilroy R."/>
            <person name="Ravi A."/>
            <person name="Getino M."/>
            <person name="Pursley I."/>
            <person name="Horton D.L."/>
            <person name="Alikhan N.F."/>
            <person name="Baker D."/>
            <person name="Gharbi K."/>
            <person name="Hall N."/>
            <person name="Watson M."/>
            <person name="Adriaenssens E.M."/>
            <person name="Foster-Nyarko E."/>
            <person name="Jarju S."/>
            <person name="Secka A."/>
            <person name="Antonio M."/>
            <person name="Oren A."/>
            <person name="Chaudhuri R.R."/>
            <person name="La Ragione R."/>
            <person name="Hildebrand F."/>
            <person name="Pallen M.J."/>
        </authorList>
    </citation>
    <scope>NUCLEOTIDE SEQUENCE</scope>
    <source>
        <strain evidence="7">D3-1215</strain>
    </source>
</reference>
<organism evidence="7 8">
    <name type="scientific">Candidatus Enterocola intestinipullorum</name>
    <dbReference type="NCBI Taxonomy" id="2840783"/>
    <lineage>
        <taxon>Bacteria</taxon>
        <taxon>Pseudomonadati</taxon>
        <taxon>Bacteroidota</taxon>
        <taxon>Bacteroidia</taxon>
        <taxon>Bacteroidales</taxon>
        <taxon>Candidatus Enterocola</taxon>
    </lineage>
</organism>
<comment type="catalytic activity">
    <reaction evidence="5">
        <text>3'-dephospho-CoA + ATP = ADP + CoA + H(+)</text>
        <dbReference type="Rhea" id="RHEA:18245"/>
        <dbReference type="ChEBI" id="CHEBI:15378"/>
        <dbReference type="ChEBI" id="CHEBI:30616"/>
        <dbReference type="ChEBI" id="CHEBI:57287"/>
        <dbReference type="ChEBI" id="CHEBI:57328"/>
        <dbReference type="ChEBI" id="CHEBI:456216"/>
        <dbReference type="EC" id="2.7.1.24"/>
    </reaction>
</comment>
<dbReference type="PROSITE" id="PS51219">
    <property type="entry name" value="DPCK"/>
    <property type="match status" value="1"/>
</dbReference>
<dbReference type="SUPFAM" id="SSF52540">
    <property type="entry name" value="P-loop containing nucleoside triphosphate hydrolases"/>
    <property type="match status" value="1"/>
</dbReference>
<protein>
    <recommendedName>
        <fullName evidence="5 6">Dephospho-CoA kinase</fullName>
        <ecNumber evidence="5 6">2.7.1.24</ecNumber>
    </recommendedName>
    <alternativeName>
        <fullName evidence="5">Dephosphocoenzyme A kinase</fullName>
    </alternativeName>
</protein>
<comment type="subcellular location">
    <subcellularLocation>
        <location evidence="5">Cytoplasm</location>
    </subcellularLocation>
</comment>
<accession>A0A9D9EET6</accession>
<reference evidence="7" key="1">
    <citation type="submission" date="2020-10" db="EMBL/GenBank/DDBJ databases">
        <authorList>
            <person name="Gilroy R."/>
        </authorList>
    </citation>
    <scope>NUCLEOTIDE SEQUENCE</scope>
    <source>
        <strain evidence="7">D3-1215</strain>
    </source>
</reference>
<comment type="similarity">
    <text evidence="1 5">Belongs to the CoaE family.</text>
</comment>
<keyword evidence="3 5" id="KW-0067">ATP-binding</keyword>
<dbReference type="GO" id="GO:0005737">
    <property type="term" value="C:cytoplasm"/>
    <property type="evidence" value="ECO:0007669"/>
    <property type="project" value="UniProtKB-SubCell"/>
</dbReference>
<sequence>MRKISEMITIGITGGIGSGKSYFCKRLEAAGIPVFYADAESKKLVSSNEDVKNAIVALLGNEAYKNDGSLDRKFVADKIFSNTKLRNSLNGIIHPAVHEQFKKWTEELDVSGEYPVAAMEAAILYESEFDKFVDKVVVITAPSKIRTERVMERDHCEEEDVKRRMKAQWPEKRKVELADFVINNSPTDDLNQQLFELLKKLYALSEKRNNAENKE</sequence>
<evidence type="ECO:0000256" key="4">
    <source>
        <dbReference type="ARBA" id="ARBA00022993"/>
    </source>
</evidence>
<proteinExistence type="inferred from homology"/>
<dbReference type="InterPro" id="IPR001977">
    <property type="entry name" value="Depp_CoAkinase"/>
</dbReference>
<comment type="caution">
    <text evidence="7">The sequence shown here is derived from an EMBL/GenBank/DDBJ whole genome shotgun (WGS) entry which is preliminary data.</text>
</comment>
<keyword evidence="2 5" id="KW-0547">Nucleotide-binding</keyword>
<dbReference type="NCBIfam" id="TIGR00152">
    <property type="entry name" value="dephospho-CoA kinase"/>
    <property type="match status" value="1"/>
</dbReference>
<dbReference type="Proteomes" id="UP000823637">
    <property type="component" value="Unassembled WGS sequence"/>
</dbReference>
<dbReference type="Gene3D" id="3.40.50.300">
    <property type="entry name" value="P-loop containing nucleotide triphosphate hydrolases"/>
    <property type="match status" value="1"/>
</dbReference>
<evidence type="ECO:0000256" key="6">
    <source>
        <dbReference type="NCBIfam" id="TIGR00152"/>
    </source>
</evidence>
<comment type="pathway">
    <text evidence="5">Cofactor biosynthesis; coenzyme A biosynthesis; CoA from (R)-pantothenate: step 5/5.</text>
</comment>
<dbReference type="HAMAP" id="MF_00376">
    <property type="entry name" value="Dephospho_CoA_kinase"/>
    <property type="match status" value="1"/>
</dbReference>
<evidence type="ECO:0000256" key="3">
    <source>
        <dbReference type="ARBA" id="ARBA00022840"/>
    </source>
</evidence>
<keyword evidence="5 7" id="KW-0808">Transferase</keyword>
<dbReference type="CDD" id="cd02022">
    <property type="entry name" value="DPCK"/>
    <property type="match status" value="1"/>
</dbReference>